<keyword evidence="4" id="KW-1185">Reference proteome</keyword>
<feature type="domain" description="Putative mannosyltransferase YkcA/B-like C-terminal" evidence="2">
    <location>
        <begin position="116"/>
        <end position="178"/>
    </location>
</feature>
<evidence type="ECO:0000259" key="2">
    <source>
        <dbReference type="Pfam" id="PF24878"/>
    </source>
</evidence>
<dbReference type="EMBL" id="JBHTIS010003994">
    <property type="protein sequence ID" value="MFD1051936.1"/>
    <property type="molecule type" value="Genomic_DNA"/>
</dbReference>
<name>A0ABW3MN18_9PSEU</name>
<evidence type="ECO:0000256" key="1">
    <source>
        <dbReference type="SAM" id="MobiDB-lite"/>
    </source>
</evidence>
<protein>
    <recommendedName>
        <fullName evidence="2">Putative mannosyltransferase YkcA/B-like C-terminal domain-containing protein</fullName>
    </recommendedName>
</protein>
<accession>A0ABW3MN18</accession>
<dbReference type="Pfam" id="PF24878">
    <property type="entry name" value="YkcB_C"/>
    <property type="match status" value="1"/>
</dbReference>
<feature type="non-terminal residue" evidence="3">
    <location>
        <position position="180"/>
    </location>
</feature>
<sequence>MFFRSTWAQPNRACQVDPPTASPNDGGPRVIGEDWGDKTITVTTTDEVSSSYSVGGGSITLDMSALKSGSVHTDVNVGLGDATVIVPADAAVNIDCQASRGSVDCLGNEYNGIPAKAHASGAQIVLAIEGGSQAAANYIMATDETVIGMGGFGGGDPAPSVTQLATWVREGRLRFVLEGA</sequence>
<gene>
    <name evidence="3" type="ORF">ACFQ1S_43430</name>
</gene>
<reference evidence="4" key="1">
    <citation type="journal article" date="2019" name="Int. J. Syst. Evol. Microbiol.">
        <title>The Global Catalogue of Microorganisms (GCM) 10K type strain sequencing project: providing services to taxonomists for standard genome sequencing and annotation.</title>
        <authorList>
            <consortium name="The Broad Institute Genomics Platform"/>
            <consortium name="The Broad Institute Genome Sequencing Center for Infectious Disease"/>
            <person name="Wu L."/>
            <person name="Ma J."/>
        </authorList>
    </citation>
    <scope>NUCLEOTIDE SEQUENCE [LARGE SCALE GENOMIC DNA]</scope>
    <source>
        <strain evidence="4">JCM 31486</strain>
    </source>
</reference>
<dbReference type="InterPro" id="IPR056785">
    <property type="entry name" value="YkcA/B-like_C"/>
</dbReference>
<evidence type="ECO:0000313" key="4">
    <source>
        <dbReference type="Proteomes" id="UP001597045"/>
    </source>
</evidence>
<feature type="region of interest" description="Disordered" evidence="1">
    <location>
        <begin position="1"/>
        <end position="29"/>
    </location>
</feature>
<dbReference type="Proteomes" id="UP001597045">
    <property type="component" value="Unassembled WGS sequence"/>
</dbReference>
<proteinExistence type="predicted"/>
<organism evidence="3 4">
    <name type="scientific">Kibdelosporangium lantanae</name>
    <dbReference type="NCBI Taxonomy" id="1497396"/>
    <lineage>
        <taxon>Bacteria</taxon>
        <taxon>Bacillati</taxon>
        <taxon>Actinomycetota</taxon>
        <taxon>Actinomycetes</taxon>
        <taxon>Pseudonocardiales</taxon>
        <taxon>Pseudonocardiaceae</taxon>
        <taxon>Kibdelosporangium</taxon>
    </lineage>
</organism>
<evidence type="ECO:0000313" key="3">
    <source>
        <dbReference type="EMBL" id="MFD1051936.1"/>
    </source>
</evidence>
<comment type="caution">
    <text evidence="3">The sequence shown here is derived from an EMBL/GenBank/DDBJ whole genome shotgun (WGS) entry which is preliminary data.</text>
</comment>